<gene>
    <name evidence="1" type="ORF">CHIRRI_LOCUS4090</name>
</gene>
<dbReference type="EMBL" id="OU895877">
    <property type="protein sequence ID" value="CAG9801156.1"/>
    <property type="molecule type" value="Genomic_DNA"/>
</dbReference>
<evidence type="ECO:0000313" key="2">
    <source>
        <dbReference type="Proteomes" id="UP001153620"/>
    </source>
</evidence>
<dbReference type="OrthoDB" id="6755972at2759"/>
<evidence type="ECO:0000313" key="1">
    <source>
        <dbReference type="EMBL" id="CAG9801156.1"/>
    </source>
</evidence>
<name>A0A9N9WPU6_9DIPT</name>
<sequence length="333" mass="39287">MDKKSVKIKKNQKVKEKAADFSQCIPPDLHDRLSKLFQLPFPKNEPFEEKKKPNFRELLQDLDQEMLDNLGDDVNEDNFADAIENYQKAKSIDLKIEGRIPERRDFFHQDINWIADYTKKMKRERIVWQTKLFKDNQEIYEKPLFEQTEELIDIAADHFAVWLKQMDDESNINKEFVKQLFAIQVEADASKALHVEPKEISVISHEVAKMLNLKKLSIQNNLKKMIHCDKKMRARKVNTVAFGRCLPKSIRVDKFNEELFDDHYHVNCPEDLQSLKSVFDAILHLSSTRQLVEYLMKNPELPRSKFLVDAGMFNEGKLAAMQMSEKPLWSYFY</sequence>
<organism evidence="1 2">
    <name type="scientific">Chironomus riparius</name>
    <dbReference type="NCBI Taxonomy" id="315576"/>
    <lineage>
        <taxon>Eukaryota</taxon>
        <taxon>Metazoa</taxon>
        <taxon>Ecdysozoa</taxon>
        <taxon>Arthropoda</taxon>
        <taxon>Hexapoda</taxon>
        <taxon>Insecta</taxon>
        <taxon>Pterygota</taxon>
        <taxon>Neoptera</taxon>
        <taxon>Endopterygota</taxon>
        <taxon>Diptera</taxon>
        <taxon>Nematocera</taxon>
        <taxon>Chironomoidea</taxon>
        <taxon>Chironomidae</taxon>
        <taxon>Chironominae</taxon>
        <taxon>Chironomus</taxon>
    </lineage>
</organism>
<dbReference type="AlphaFoldDB" id="A0A9N9WPU6"/>
<reference evidence="1" key="2">
    <citation type="submission" date="2022-10" db="EMBL/GenBank/DDBJ databases">
        <authorList>
            <consortium name="ENA_rothamsted_submissions"/>
            <consortium name="culmorum"/>
            <person name="King R."/>
        </authorList>
    </citation>
    <scope>NUCLEOTIDE SEQUENCE</scope>
</reference>
<protein>
    <submittedName>
        <fullName evidence="1">Uncharacterized protein</fullName>
    </submittedName>
</protein>
<dbReference type="Proteomes" id="UP001153620">
    <property type="component" value="Chromosome 1"/>
</dbReference>
<accession>A0A9N9WPU6</accession>
<keyword evidence="2" id="KW-1185">Reference proteome</keyword>
<reference evidence="1" key="1">
    <citation type="submission" date="2022-01" db="EMBL/GenBank/DDBJ databases">
        <authorList>
            <person name="King R."/>
        </authorList>
    </citation>
    <scope>NUCLEOTIDE SEQUENCE</scope>
</reference>
<proteinExistence type="predicted"/>